<evidence type="ECO:0000259" key="5">
    <source>
        <dbReference type="PROSITE" id="PS51935"/>
    </source>
</evidence>
<organism evidence="6 7">
    <name type="scientific">Sphingobacterium allocomposti</name>
    <dbReference type="NCBI Taxonomy" id="415956"/>
    <lineage>
        <taxon>Bacteria</taxon>
        <taxon>Pseudomonadati</taxon>
        <taxon>Bacteroidota</taxon>
        <taxon>Sphingobacteriia</taxon>
        <taxon>Sphingobacteriales</taxon>
        <taxon>Sphingobacteriaceae</taxon>
        <taxon>Sphingobacterium</taxon>
    </lineage>
</organism>
<accession>A0A5S5DJB5</accession>
<feature type="domain" description="NlpC/P60" evidence="5">
    <location>
        <begin position="126"/>
        <end position="252"/>
    </location>
</feature>
<evidence type="ECO:0000256" key="3">
    <source>
        <dbReference type="ARBA" id="ARBA00022801"/>
    </source>
</evidence>
<dbReference type="Pfam" id="PF00877">
    <property type="entry name" value="NLPC_P60"/>
    <property type="match status" value="1"/>
</dbReference>
<evidence type="ECO:0000313" key="6">
    <source>
        <dbReference type="EMBL" id="TYP95714.1"/>
    </source>
</evidence>
<keyword evidence="7" id="KW-1185">Reference proteome</keyword>
<protein>
    <submittedName>
        <fullName evidence="6">NlpC/P60 family protein</fullName>
    </submittedName>
</protein>
<evidence type="ECO:0000256" key="2">
    <source>
        <dbReference type="ARBA" id="ARBA00022670"/>
    </source>
</evidence>
<dbReference type="Gene3D" id="3.90.1720.10">
    <property type="entry name" value="endopeptidase domain like (from Nostoc punctiforme)"/>
    <property type="match status" value="1"/>
</dbReference>
<dbReference type="InterPro" id="IPR000064">
    <property type="entry name" value="NLP_P60_dom"/>
</dbReference>
<gene>
    <name evidence="6" type="ORF">BC792_11041</name>
</gene>
<evidence type="ECO:0000256" key="1">
    <source>
        <dbReference type="ARBA" id="ARBA00007074"/>
    </source>
</evidence>
<dbReference type="EMBL" id="VNHX01000010">
    <property type="protein sequence ID" value="TYP95714.1"/>
    <property type="molecule type" value="Genomic_DNA"/>
</dbReference>
<dbReference type="InterPro" id="IPR041382">
    <property type="entry name" value="SH3_16"/>
</dbReference>
<dbReference type="InterPro" id="IPR051202">
    <property type="entry name" value="Peptidase_C40"/>
</dbReference>
<dbReference type="PANTHER" id="PTHR47053:SF1">
    <property type="entry name" value="MUREIN DD-ENDOPEPTIDASE MEPH-RELATED"/>
    <property type="match status" value="1"/>
</dbReference>
<keyword evidence="4" id="KW-0788">Thiol protease</keyword>
<dbReference type="SUPFAM" id="SSF54001">
    <property type="entry name" value="Cysteine proteinases"/>
    <property type="match status" value="1"/>
</dbReference>
<proteinExistence type="inferred from homology"/>
<dbReference type="PROSITE" id="PS51935">
    <property type="entry name" value="NLPC_P60"/>
    <property type="match status" value="1"/>
</dbReference>
<dbReference type="Gene3D" id="2.30.30.40">
    <property type="entry name" value="SH3 Domains"/>
    <property type="match status" value="1"/>
</dbReference>
<keyword evidence="2" id="KW-0645">Protease</keyword>
<evidence type="ECO:0000256" key="4">
    <source>
        <dbReference type="ARBA" id="ARBA00022807"/>
    </source>
</evidence>
<evidence type="ECO:0000313" key="7">
    <source>
        <dbReference type="Proteomes" id="UP000325105"/>
    </source>
</evidence>
<keyword evidence="3" id="KW-0378">Hydrolase</keyword>
<sequence length="255" mass="28747">MAVGICNLSVVPLRASASHRSEIVSQVLFGESFEIVQHEKDWHLIRLMDVPYEGWIQHGQFIEITDGNCLPTKEESLIVDITGGQALCGQDAVDLLPGVKIAKWMIAGNQTEFPYTIQADLRRPTLADFDTEFPKLVDYYKNGPYLWGGRTRYGIDCSGLSQAIFSHFGISLQRDACQQAEQGTVVDFLSEIRPGDLAFFDNADGRITHVGIMLDMDTILHASAQVRIDNVDSEGILHRTWNKYTHKLRIVKRYF</sequence>
<dbReference type="GO" id="GO:0008234">
    <property type="term" value="F:cysteine-type peptidase activity"/>
    <property type="evidence" value="ECO:0007669"/>
    <property type="project" value="UniProtKB-KW"/>
</dbReference>
<dbReference type="RefSeq" id="WP_148908635.1">
    <property type="nucleotide sequence ID" value="NZ_VNHX01000010.1"/>
</dbReference>
<dbReference type="Proteomes" id="UP000325105">
    <property type="component" value="Unassembled WGS sequence"/>
</dbReference>
<dbReference type="InterPro" id="IPR038765">
    <property type="entry name" value="Papain-like_cys_pep_sf"/>
</dbReference>
<dbReference type="Pfam" id="PF18348">
    <property type="entry name" value="SH3_16"/>
    <property type="match status" value="1"/>
</dbReference>
<dbReference type="OrthoDB" id="9813368at2"/>
<dbReference type="GO" id="GO:0006508">
    <property type="term" value="P:proteolysis"/>
    <property type="evidence" value="ECO:0007669"/>
    <property type="project" value="UniProtKB-KW"/>
</dbReference>
<dbReference type="PANTHER" id="PTHR47053">
    <property type="entry name" value="MUREIN DD-ENDOPEPTIDASE MEPH-RELATED"/>
    <property type="match status" value="1"/>
</dbReference>
<name>A0A5S5DJB5_9SPHI</name>
<dbReference type="AlphaFoldDB" id="A0A5S5DJB5"/>
<reference evidence="6 7" key="1">
    <citation type="submission" date="2019-07" db="EMBL/GenBank/DDBJ databases">
        <title>Genomic Encyclopedia of Archaeal and Bacterial Type Strains, Phase II (KMG-II): from individual species to whole genera.</title>
        <authorList>
            <person name="Goeker M."/>
        </authorList>
    </citation>
    <scope>NUCLEOTIDE SEQUENCE [LARGE SCALE GENOMIC DNA]</scope>
    <source>
        <strain evidence="6 7">DSM 18850</strain>
    </source>
</reference>
<comment type="caution">
    <text evidence="6">The sequence shown here is derived from an EMBL/GenBank/DDBJ whole genome shotgun (WGS) entry which is preliminary data.</text>
</comment>
<comment type="similarity">
    <text evidence="1">Belongs to the peptidase C40 family.</text>
</comment>